<keyword evidence="1" id="KW-0812">Transmembrane</keyword>
<keyword evidence="1" id="KW-1133">Transmembrane helix</keyword>
<comment type="caution">
    <text evidence="2">The sequence shown here is derived from an EMBL/GenBank/DDBJ whole genome shotgun (WGS) entry which is preliminary data.</text>
</comment>
<accession>A0A7V4U390</accession>
<dbReference type="InterPro" id="IPR025962">
    <property type="entry name" value="SdpI/YhfL"/>
</dbReference>
<evidence type="ECO:0000256" key="1">
    <source>
        <dbReference type="SAM" id="Phobius"/>
    </source>
</evidence>
<feature type="transmembrane region" description="Helical" evidence="1">
    <location>
        <begin position="90"/>
        <end position="109"/>
    </location>
</feature>
<protein>
    <submittedName>
        <fullName evidence="2">SdpI family protein</fullName>
    </submittedName>
</protein>
<dbReference type="EMBL" id="DRQG01000114">
    <property type="protein sequence ID" value="HGY56532.1"/>
    <property type="molecule type" value="Genomic_DNA"/>
</dbReference>
<dbReference type="Pfam" id="PF13630">
    <property type="entry name" value="SdpI"/>
    <property type="match status" value="1"/>
</dbReference>
<sequence length="113" mass="13371">MKGLFMQIEQDLISKFWIPFLFILLSIPLILKKIKPNRVYGVRLKATLSDESIWYRANRYFGWHIFIVGTLLVCYRLIEAKYGILQNNFMGAVSILVIISIFSLFIYLYKIKE</sequence>
<feature type="transmembrane region" description="Helical" evidence="1">
    <location>
        <begin position="12"/>
        <end position="31"/>
    </location>
</feature>
<organism evidence="2">
    <name type="scientific">Caldithrix abyssi</name>
    <dbReference type="NCBI Taxonomy" id="187145"/>
    <lineage>
        <taxon>Bacteria</taxon>
        <taxon>Pseudomonadati</taxon>
        <taxon>Calditrichota</taxon>
        <taxon>Calditrichia</taxon>
        <taxon>Calditrichales</taxon>
        <taxon>Calditrichaceae</taxon>
        <taxon>Caldithrix</taxon>
    </lineage>
</organism>
<proteinExistence type="predicted"/>
<feature type="transmembrane region" description="Helical" evidence="1">
    <location>
        <begin position="60"/>
        <end position="78"/>
    </location>
</feature>
<dbReference type="Proteomes" id="UP000885779">
    <property type="component" value="Unassembled WGS sequence"/>
</dbReference>
<reference evidence="2" key="1">
    <citation type="journal article" date="2020" name="mSystems">
        <title>Genome- and Community-Level Interaction Insights into Carbon Utilization and Element Cycling Functions of Hydrothermarchaeota in Hydrothermal Sediment.</title>
        <authorList>
            <person name="Zhou Z."/>
            <person name="Liu Y."/>
            <person name="Xu W."/>
            <person name="Pan J."/>
            <person name="Luo Z.H."/>
            <person name="Li M."/>
        </authorList>
    </citation>
    <scope>NUCLEOTIDE SEQUENCE [LARGE SCALE GENOMIC DNA]</scope>
    <source>
        <strain evidence="2">HyVt-577</strain>
    </source>
</reference>
<dbReference type="AlphaFoldDB" id="A0A7V4U390"/>
<keyword evidence="1" id="KW-0472">Membrane</keyword>
<gene>
    <name evidence="2" type="ORF">ENK44_12560</name>
</gene>
<name>A0A7V4U390_CALAY</name>
<evidence type="ECO:0000313" key="2">
    <source>
        <dbReference type="EMBL" id="HGY56532.1"/>
    </source>
</evidence>